<dbReference type="SUPFAM" id="SSF57938">
    <property type="entry name" value="DnaJ/Hsp40 cysteine-rich domain"/>
    <property type="match status" value="1"/>
</dbReference>
<dbReference type="PRINTS" id="PR00625">
    <property type="entry name" value="JDOMAIN"/>
</dbReference>
<dbReference type="PANTHER" id="PTHR43096">
    <property type="entry name" value="DNAJ HOMOLOG 1, MITOCHONDRIAL-RELATED"/>
    <property type="match status" value="1"/>
</dbReference>
<dbReference type="Pfam" id="PF01556">
    <property type="entry name" value="DnaJ_C"/>
    <property type="match status" value="1"/>
</dbReference>
<dbReference type="InterPro" id="IPR036869">
    <property type="entry name" value="J_dom_sf"/>
</dbReference>
<accession>A0ABV6BYR8</accession>
<evidence type="ECO:0000256" key="8">
    <source>
        <dbReference type="ARBA" id="ARBA00023186"/>
    </source>
</evidence>
<keyword evidence="4 9" id="KW-0677">Repeat</keyword>
<dbReference type="NCBIfam" id="NF008035">
    <property type="entry name" value="PRK10767.1"/>
    <property type="match status" value="1"/>
</dbReference>
<organism evidence="13 14">
    <name type="scientific">Aciditerrimonas ferrireducens</name>
    <dbReference type="NCBI Taxonomy" id="667306"/>
    <lineage>
        <taxon>Bacteria</taxon>
        <taxon>Bacillati</taxon>
        <taxon>Actinomycetota</taxon>
        <taxon>Acidimicrobiia</taxon>
        <taxon>Acidimicrobiales</taxon>
        <taxon>Acidimicrobiaceae</taxon>
        <taxon>Aciditerrimonas</taxon>
    </lineage>
</organism>
<feature type="binding site" evidence="9">
    <location>
        <position position="198"/>
    </location>
    <ligand>
        <name>Zn(2+)</name>
        <dbReference type="ChEBI" id="CHEBI:29105"/>
        <label>2</label>
    </ligand>
</feature>
<dbReference type="Proteomes" id="UP001589788">
    <property type="component" value="Unassembled WGS sequence"/>
</dbReference>
<feature type="domain" description="CR-type" evidence="12">
    <location>
        <begin position="146"/>
        <end position="224"/>
    </location>
</feature>
<feature type="binding site" evidence="9">
    <location>
        <position position="215"/>
    </location>
    <ligand>
        <name>Zn(2+)</name>
        <dbReference type="ChEBI" id="CHEBI:29105"/>
        <label>1</label>
    </ligand>
</feature>
<keyword evidence="7 9" id="KW-0346">Stress response</keyword>
<keyword evidence="13" id="KW-0560">Oxidoreductase</keyword>
<keyword evidence="8 9" id="KW-0143">Chaperone</keyword>
<dbReference type="PROSITE" id="PS50076">
    <property type="entry name" value="DNAJ_2"/>
    <property type="match status" value="1"/>
</dbReference>
<dbReference type="NCBIfam" id="TIGR02349">
    <property type="entry name" value="DnaJ_bact"/>
    <property type="match status" value="1"/>
</dbReference>
<keyword evidence="3 9" id="KW-0479">Metal-binding</keyword>
<dbReference type="HAMAP" id="MF_01152">
    <property type="entry name" value="DnaJ"/>
    <property type="match status" value="1"/>
</dbReference>
<feature type="binding site" evidence="9">
    <location>
        <position position="179"/>
    </location>
    <ligand>
        <name>Zn(2+)</name>
        <dbReference type="ChEBI" id="CHEBI:29105"/>
        <label>2</label>
    </ligand>
</feature>
<evidence type="ECO:0000256" key="5">
    <source>
        <dbReference type="ARBA" id="ARBA00022771"/>
    </source>
</evidence>
<dbReference type="InterPro" id="IPR002939">
    <property type="entry name" value="DnaJ_C"/>
</dbReference>
<keyword evidence="2 9" id="KW-0235">DNA replication</keyword>
<comment type="caution">
    <text evidence="13">The sequence shown here is derived from an EMBL/GenBank/DDBJ whole genome shotgun (WGS) entry which is preliminary data.</text>
</comment>
<feature type="binding site" evidence="9">
    <location>
        <position position="176"/>
    </location>
    <ligand>
        <name>Zn(2+)</name>
        <dbReference type="ChEBI" id="CHEBI:29105"/>
        <label>2</label>
    </ligand>
</feature>
<proteinExistence type="inferred from homology"/>
<dbReference type="SMART" id="SM00271">
    <property type="entry name" value="DnaJ"/>
    <property type="match status" value="1"/>
</dbReference>
<gene>
    <name evidence="9 13" type="primary">dnaJ</name>
    <name evidence="13" type="ORF">ACFFRE_00050</name>
</gene>
<evidence type="ECO:0000256" key="9">
    <source>
        <dbReference type="HAMAP-Rule" id="MF_01152"/>
    </source>
</evidence>
<feature type="binding site" evidence="9">
    <location>
        <position position="159"/>
    </location>
    <ligand>
        <name>Zn(2+)</name>
        <dbReference type="ChEBI" id="CHEBI:29105"/>
        <label>1</label>
    </ligand>
</feature>
<feature type="zinc finger region" description="CR-type" evidence="10">
    <location>
        <begin position="146"/>
        <end position="224"/>
    </location>
</feature>
<dbReference type="RefSeq" id="WP_377786871.1">
    <property type="nucleotide sequence ID" value="NZ_JBHLYQ010000001.1"/>
</dbReference>
<dbReference type="InterPro" id="IPR001623">
    <property type="entry name" value="DnaJ_domain"/>
</dbReference>
<evidence type="ECO:0000256" key="1">
    <source>
        <dbReference type="ARBA" id="ARBA00022490"/>
    </source>
</evidence>
<name>A0ABV6BYR8_9ACTN</name>
<dbReference type="SUPFAM" id="SSF49493">
    <property type="entry name" value="HSP40/DnaJ peptide-binding domain"/>
    <property type="match status" value="2"/>
</dbReference>
<reference evidence="13 14" key="1">
    <citation type="submission" date="2024-09" db="EMBL/GenBank/DDBJ databases">
        <authorList>
            <person name="Sun Q."/>
            <person name="Mori K."/>
        </authorList>
    </citation>
    <scope>NUCLEOTIDE SEQUENCE [LARGE SCALE GENOMIC DNA]</scope>
    <source>
        <strain evidence="13 14">JCM 15389</strain>
    </source>
</reference>
<feature type="binding site" evidence="9">
    <location>
        <position position="212"/>
    </location>
    <ligand>
        <name>Zn(2+)</name>
        <dbReference type="ChEBI" id="CHEBI:29105"/>
        <label>1</label>
    </ligand>
</feature>
<dbReference type="InterPro" id="IPR001305">
    <property type="entry name" value="HSP_DnaJ_Cys-rich_dom"/>
</dbReference>
<dbReference type="InterPro" id="IPR008971">
    <property type="entry name" value="HSP40/DnaJ_pept-bd"/>
</dbReference>
<feature type="domain" description="J" evidence="11">
    <location>
        <begin position="11"/>
        <end position="73"/>
    </location>
</feature>
<protein>
    <recommendedName>
        <fullName evidence="9">Chaperone protein DnaJ</fullName>
    </recommendedName>
</protein>
<dbReference type="PROSITE" id="PS00636">
    <property type="entry name" value="DNAJ_1"/>
    <property type="match status" value="1"/>
</dbReference>
<dbReference type="Pfam" id="PF00226">
    <property type="entry name" value="DnaJ"/>
    <property type="match status" value="1"/>
</dbReference>
<keyword evidence="1 9" id="KW-0963">Cytoplasm</keyword>
<keyword evidence="6 9" id="KW-0862">Zinc</keyword>
<dbReference type="CDD" id="cd06257">
    <property type="entry name" value="DnaJ"/>
    <property type="match status" value="1"/>
</dbReference>
<keyword evidence="5 9" id="KW-0863">Zinc-finger</keyword>
<dbReference type="Pfam" id="PF00684">
    <property type="entry name" value="DnaJ_CXXCXGXG"/>
    <property type="match status" value="1"/>
</dbReference>
<dbReference type="CDD" id="cd10747">
    <property type="entry name" value="DnaJ_C"/>
    <property type="match status" value="1"/>
</dbReference>
<dbReference type="CDD" id="cd10719">
    <property type="entry name" value="DnaJ_zf"/>
    <property type="match status" value="1"/>
</dbReference>
<dbReference type="PROSITE" id="PS51188">
    <property type="entry name" value="ZF_CR"/>
    <property type="match status" value="1"/>
</dbReference>
<evidence type="ECO:0000259" key="12">
    <source>
        <dbReference type="PROSITE" id="PS51188"/>
    </source>
</evidence>
<sequence length="375" mass="39760">MPPQREWLETDYYQVLGVSPTASDKEISRAYRRLAKQYHPDVHPGNEEKFKEITAAYDVLGDPQKRKEYDEVRRLGASGLGGLGGFGRPGGGTFRVGDLGDLGDLSDLLGGLGSVFGGGRRRRAGPQRGADLEAELHLSFEDAVRGVTAPVHLVSEAACETCGGSGAAPGSHSVSCPQCHGKGVLDENQGLFSLSRICPRCNGKGTVVEKPCPTCRGTGTTRRSREVKVRIPPGVEEGQRIRVKGRGAPGRGTAPPGDLYVTVHVAPHRLFGRRGRHLTLAVPVTFAEAALGATITVPTLDGNVTVRIPPGTQSGQTFRVRGRGVPATGREPAGDLLVTVEVQVPRHLTPEERAAIEAYAKASTGNVRQHLGTVA</sequence>
<dbReference type="GO" id="GO:0016491">
    <property type="term" value="F:oxidoreductase activity"/>
    <property type="evidence" value="ECO:0007669"/>
    <property type="project" value="UniProtKB-KW"/>
</dbReference>
<dbReference type="SUPFAM" id="SSF46565">
    <property type="entry name" value="Chaperone J-domain"/>
    <property type="match status" value="1"/>
</dbReference>
<dbReference type="InterPro" id="IPR036410">
    <property type="entry name" value="HSP_DnaJ_Cys-rich_dom_sf"/>
</dbReference>
<dbReference type="EMBL" id="JBHLYQ010000001">
    <property type="protein sequence ID" value="MFC0080550.1"/>
    <property type="molecule type" value="Genomic_DNA"/>
</dbReference>
<dbReference type="PANTHER" id="PTHR43096:SF54">
    <property type="entry name" value="CHAPERONE PROTEIN DNAJ 1"/>
    <property type="match status" value="1"/>
</dbReference>
<comment type="function">
    <text evidence="9">Participates actively in the response to hyperosmotic and heat shock by preventing the aggregation of stress-denatured proteins and by disaggregating proteins, also in an autonomous, DnaK-independent fashion. Unfolded proteins bind initially to DnaJ; upon interaction with the DnaJ-bound protein, DnaK hydrolyzes its bound ATP, resulting in the formation of a stable complex. GrpE releases ADP from DnaK; ATP binding to DnaK triggers the release of the substrate protein, thus completing the reaction cycle. Several rounds of ATP-dependent interactions between DnaJ, DnaK and GrpE are required for fully efficient folding. Also involved, together with DnaK and GrpE, in the DNA replication of plasmids through activation of initiation proteins.</text>
</comment>
<evidence type="ECO:0000256" key="3">
    <source>
        <dbReference type="ARBA" id="ARBA00022723"/>
    </source>
</evidence>
<feature type="repeat" description="CXXCXGXG motif" evidence="9">
    <location>
        <begin position="212"/>
        <end position="219"/>
    </location>
</feature>
<evidence type="ECO:0000256" key="4">
    <source>
        <dbReference type="ARBA" id="ARBA00022737"/>
    </source>
</evidence>
<comment type="subunit">
    <text evidence="9">Homodimer.</text>
</comment>
<dbReference type="InterPro" id="IPR018253">
    <property type="entry name" value="DnaJ_domain_CS"/>
</dbReference>
<comment type="similarity">
    <text evidence="9">Belongs to the DnaJ family.</text>
</comment>
<comment type="cofactor">
    <cofactor evidence="9">
        <name>Zn(2+)</name>
        <dbReference type="ChEBI" id="CHEBI:29105"/>
    </cofactor>
    <text evidence="9">Binds 2 Zn(2+) ions per monomer.</text>
</comment>
<evidence type="ECO:0000313" key="13">
    <source>
        <dbReference type="EMBL" id="MFC0080550.1"/>
    </source>
</evidence>
<comment type="domain">
    <text evidence="9">The J domain is necessary and sufficient to stimulate DnaK ATPase activity. Zinc center 1 plays an important role in the autonomous, DnaK-independent chaperone activity of DnaJ. Zinc center 2 is essential for interaction with DnaK and for DnaJ activity.</text>
</comment>
<dbReference type="Gene3D" id="1.10.287.110">
    <property type="entry name" value="DnaJ domain"/>
    <property type="match status" value="1"/>
</dbReference>
<feature type="repeat" description="CXXCXGXG motif" evidence="9">
    <location>
        <begin position="198"/>
        <end position="205"/>
    </location>
</feature>
<keyword evidence="14" id="KW-1185">Reference proteome</keyword>
<dbReference type="Gene3D" id="2.60.260.20">
    <property type="entry name" value="Urease metallochaperone UreE, N-terminal domain"/>
    <property type="match status" value="2"/>
</dbReference>
<feature type="repeat" description="CXXCXGXG motif" evidence="9">
    <location>
        <begin position="176"/>
        <end position="183"/>
    </location>
</feature>
<dbReference type="InterPro" id="IPR012724">
    <property type="entry name" value="DnaJ"/>
</dbReference>
<dbReference type="Gene3D" id="2.10.230.10">
    <property type="entry name" value="Heat shock protein DnaJ, cysteine-rich domain"/>
    <property type="match status" value="1"/>
</dbReference>
<evidence type="ECO:0000256" key="2">
    <source>
        <dbReference type="ARBA" id="ARBA00022705"/>
    </source>
</evidence>
<comment type="subcellular location">
    <subcellularLocation>
        <location evidence="9">Cytoplasm</location>
    </subcellularLocation>
</comment>
<feature type="repeat" description="CXXCXGXG motif" evidence="9">
    <location>
        <begin position="159"/>
        <end position="166"/>
    </location>
</feature>
<feature type="binding site" evidence="9">
    <location>
        <position position="162"/>
    </location>
    <ligand>
        <name>Zn(2+)</name>
        <dbReference type="ChEBI" id="CHEBI:29105"/>
        <label>1</label>
    </ligand>
</feature>
<evidence type="ECO:0000256" key="7">
    <source>
        <dbReference type="ARBA" id="ARBA00023016"/>
    </source>
</evidence>
<evidence type="ECO:0000259" key="11">
    <source>
        <dbReference type="PROSITE" id="PS50076"/>
    </source>
</evidence>
<evidence type="ECO:0000256" key="6">
    <source>
        <dbReference type="ARBA" id="ARBA00022833"/>
    </source>
</evidence>
<evidence type="ECO:0000256" key="10">
    <source>
        <dbReference type="PROSITE-ProRule" id="PRU00546"/>
    </source>
</evidence>
<feature type="binding site" evidence="9">
    <location>
        <position position="201"/>
    </location>
    <ligand>
        <name>Zn(2+)</name>
        <dbReference type="ChEBI" id="CHEBI:29105"/>
        <label>2</label>
    </ligand>
</feature>
<evidence type="ECO:0000313" key="14">
    <source>
        <dbReference type="Proteomes" id="UP001589788"/>
    </source>
</evidence>